<dbReference type="EMBL" id="MN739513">
    <property type="protein sequence ID" value="QHT09609.1"/>
    <property type="molecule type" value="Genomic_DNA"/>
</dbReference>
<dbReference type="InterPro" id="IPR017880">
    <property type="entry name" value="KilA_N"/>
</dbReference>
<sequence>MYRTYLKSSLSTFDLINKNKYLPDGVKYCNGCCQDIRNLEEFSKVNKDGYCSVCRKCTNTIQLAKKKIKNGEFTVEEFKNDYTIMDDKTTDIDNELTLTCSSCKEDKSATQFDSAKRQCKACKSLSAIERNNKDMDIIYRDIDKLKFDHMIELKRYITQIPKDKLVKVISHYKIGRKSSDTKDRMIFNITEHFQLLSNPYKCAGKCGVTLTTQSTTCENCKRITKKEKVILSMVYFEDNVLPTITETLISKIDETTKWTYNKKQLIMIAHAFKLRPANKADRETIIEMINNKIDKINETKKREEAIEIIENKTEKLLKEAKSVDISGVGISIHCENNVENVENVEIVNMKKNNILTLNDIEIIARKSDGFINATQMCKAGGKQFKHWKENKHSEQFIKILSSSVGIPTDKIIKYENGSNNERSTWCYPRVAINIAQWISAEFDVKVTGWVQELLTTGSVTLNQEKSVKELDNLWKQKLNKIQIELKQKDEILIDTVLQLEREKKEKEEIEIKHKKLLKKRVHYKFKTGPCFYIISDIDSETVRYKIGIDDTSINERLRTYRTSIPGTKLEFLIYTDKNRLIEQSILQRYEDSTGNYTNHEWIFNIEVDKLIEAVNTYINFANIKCEYEVKICEYNKDIFIMKNS</sequence>
<dbReference type="InterPro" id="IPR036887">
    <property type="entry name" value="HTH_APSES_sf"/>
</dbReference>
<keyword evidence="1" id="KW-0175">Coiled coil</keyword>
<dbReference type="Pfam" id="PF04383">
    <property type="entry name" value="KilA-N"/>
    <property type="match status" value="1"/>
</dbReference>
<reference evidence="3" key="1">
    <citation type="journal article" date="2020" name="Nature">
        <title>Giant virus diversity and host interactions through global metagenomics.</title>
        <authorList>
            <person name="Schulz F."/>
            <person name="Roux S."/>
            <person name="Paez-Espino D."/>
            <person name="Jungbluth S."/>
            <person name="Walsh D.A."/>
            <person name="Denef V.J."/>
            <person name="McMahon K.D."/>
            <person name="Konstantinidis K.T."/>
            <person name="Eloe-Fadrosh E.A."/>
            <person name="Kyrpides N.C."/>
            <person name="Woyke T."/>
        </authorList>
    </citation>
    <scope>NUCLEOTIDE SEQUENCE</scope>
    <source>
        <strain evidence="3">GVMAG-M-3300023174-102</strain>
    </source>
</reference>
<dbReference type="SMART" id="SM01252">
    <property type="entry name" value="KilA-N"/>
    <property type="match status" value="1"/>
</dbReference>
<dbReference type="SUPFAM" id="SSF54616">
    <property type="entry name" value="DNA-binding domain of Mlu1-box binding protein MBP1"/>
    <property type="match status" value="1"/>
</dbReference>
<dbReference type="AlphaFoldDB" id="A0A6C0D132"/>
<feature type="domain" description="KilA-N" evidence="2">
    <location>
        <begin position="351"/>
        <end position="453"/>
    </location>
</feature>
<name>A0A6C0D132_9ZZZZ</name>
<dbReference type="GO" id="GO:0003677">
    <property type="term" value="F:DNA binding"/>
    <property type="evidence" value="ECO:0007669"/>
    <property type="project" value="InterPro"/>
</dbReference>
<evidence type="ECO:0000256" key="1">
    <source>
        <dbReference type="SAM" id="Coils"/>
    </source>
</evidence>
<accession>A0A6C0D132</accession>
<dbReference type="InterPro" id="IPR018004">
    <property type="entry name" value="KilA/APSES_HTH"/>
</dbReference>
<proteinExistence type="predicted"/>
<protein>
    <recommendedName>
        <fullName evidence="2">KilA-N domain-containing protein</fullName>
    </recommendedName>
</protein>
<evidence type="ECO:0000259" key="2">
    <source>
        <dbReference type="PROSITE" id="PS51301"/>
    </source>
</evidence>
<evidence type="ECO:0000313" key="3">
    <source>
        <dbReference type="EMBL" id="QHT09609.1"/>
    </source>
</evidence>
<feature type="coiled-coil region" evidence="1">
    <location>
        <begin position="492"/>
        <end position="519"/>
    </location>
</feature>
<dbReference type="PROSITE" id="PS51301">
    <property type="entry name" value="KILA_N"/>
    <property type="match status" value="1"/>
</dbReference>
<organism evidence="3">
    <name type="scientific">viral metagenome</name>
    <dbReference type="NCBI Taxonomy" id="1070528"/>
    <lineage>
        <taxon>unclassified sequences</taxon>
        <taxon>metagenomes</taxon>
        <taxon>organismal metagenomes</taxon>
    </lineage>
</organism>